<name>A0ABS5B4L0_9STRE</name>
<reference evidence="3 4" key="1">
    <citation type="submission" date="2018-02" db="EMBL/GenBank/DDBJ databases">
        <title>Draft genome sequence of Streptococcus oricebi CCUG 70868T type strain.</title>
        <authorList>
            <person name="Mendez V."/>
            <person name="Salva-Serra F."/>
            <person name="Jaen-Luchoro D."/>
            <person name="Gonzales-Siles L."/>
            <person name="Karlsson R."/>
            <person name="Engstrom-Jakobsson H."/>
            <person name="Busquets A."/>
            <person name="Gomila M."/>
            <person name="Pineiro-Iglesias B."/>
            <person name="Bennasar-Figueras A."/>
            <person name="Seeger M."/>
            <person name="Moore E."/>
        </authorList>
    </citation>
    <scope>NUCLEOTIDE SEQUENCE [LARGE SCALE GENOMIC DNA]</scope>
    <source>
        <strain evidence="3 4">CCUG 70868</strain>
    </source>
</reference>
<evidence type="ECO:0000313" key="4">
    <source>
        <dbReference type="Proteomes" id="UP001519296"/>
    </source>
</evidence>
<protein>
    <submittedName>
        <fullName evidence="3">Serine hydrolase</fullName>
    </submittedName>
</protein>
<dbReference type="GO" id="GO:0016787">
    <property type="term" value="F:hydrolase activity"/>
    <property type="evidence" value="ECO:0007669"/>
    <property type="project" value="UniProtKB-KW"/>
</dbReference>
<keyword evidence="1 3" id="KW-0378">Hydrolase</keyword>
<organism evidence="3 4">
    <name type="scientific">Streptococcus oricebi</name>
    <dbReference type="NCBI Taxonomy" id="1547447"/>
    <lineage>
        <taxon>Bacteria</taxon>
        <taxon>Bacillati</taxon>
        <taxon>Bacillota</taxon>
        <taxon>Bacilli</taxon>
        <taxon>Lactobacillales</taxon>
        <taxon>Streptococcaceae</taxon>
        <taxon>Streptococcus</taxon>
    </lineage>
</organism>
<feature type="domain" description="Beta-lactamase-related" evidence="2">
    <location>
        <begin position="9"/>
        <end position="300"/>
    </location>
</feature>
<dbReference type="EMBL" id="PRDG01000004">
    <property type="protein sequence ID" value="MBP2623744.1"/>
    <property type="molecule type" value="Genomic_DNA"/>
</dbReference>
<gene>
    <name evidence="3" type="ORF">C4K46_07295</name>
</gene>
<sequence>MSIDSILAKIEDQLANQIYPGASLALYRKGRWQEFYLGLSHPEQNLATRPGLIYDLASVSKVLGVGSLVILLIKKGELELDQSLKYYYPAFVHEETSLRQLLTHTSGLNPFIKNRSQLNQDQLRQALNQLELEEDKSFRYTDVNFLLLGFMLEEIYGEDLDQILEQEIFRNWQLKETCFGPVEGAVPTSRGGQSGMVHDPKAQVLGPHTGSAGLFSSLADLELFLDHYLKDDFAADLAQNYSLLAGKTRSLAWNLDQDWLDHTGYTGTFLMYNRKEEKAAIFLSNRTYEKDEREEWIVDRNQLMDLIKKEL</sequence>
<keyword evidence="4" id="KW-1185">Reference proteome</keyword>
<dbReference type="PANTHER" id="PTHR43283:SF11">
    <property type="entry name" value="BETA-LACTAMASE-RELATED DOMAIN-CONTAINING PROTEIN"/>
    <property type="match status" value="1"/>
</dbReference>
<dbReference type="SUPFAM" id="SSF56601">
    <property type="entry name" value="beta-lactamase/transpeptidase-like"/>
    <property type="match status" value="1"/>
</dbReference>
<evidence type="ECO:0000313" key="3">
    <source>
        <dbReference type="EMBL" id="MBP2623744.1"/>
    </source>
</evidence>
<evidence type="ECO:0000259" key="2">
    <source>
        <dbReference type="Pfam" id="PF00144"/>
    </source>
</evidence>
<evidence type="ECO:0000256" key="1">
    <source>
        <dbReference type="ARBA" id="ARBA00022801"/>
    </source>
</evidence>
<comment type="caution">
    <text evidence="3">The sequence shown here is derived from an EMBL/GenBank/DDBJ whole genome shotgun (WGS) entry which is preliminary data.</text>
</comment>
<dbReference type="Proteomes" id="UP001519296">
    <property type="component" value="Unassembled WGS sequence"/>
</dbReference>
<proteinExistence type="predicted"/>
<accession>A0ABS5B4L0</accession>
<dbReference type="InterPro" id="IPR050789">
    <property type="entry name" value="Diverse_Enzym_Activities"/>
</dbReference>
<dbReference type="RefSeq" id="WP_209628245.1">
    <property type="nucleotide sequence ID" value="NZ_PRDG01000004.1"/>
</dbReference>
<dbReference type="InterPro" id="IPR012338">
    <property type="entry name" value="Beta-lactam/transpept-like"/>
</dbReference>
<dbReference type="InterPro" id="IPR001466">
    <property type="entry name" value="Beta-lactam-related"/>
</dbReference>
<dbReference type="Pfam" id="PF00144">
    <property type="entry name" value="Beta-lactamase"/>
    <property type="match status" value="1"/>
</dbReference>
<dbReference type="PANTHER" id="PTHR43283">
    <property type="entry name" value="BETA-LACTAMASE-RELATED"/>
    <property type="match status" value="1"/>
</dbReference>
<dbReference type="Gene3D" id="3.40.710.10">
    <property type="entry name" value="DD-peptidase/beta-lactamase superfamily"/>
    <property type="match status" value="1"/>
</dbReference>